<protein>
    <submittedName>
        <fullName evidence="1">Uncharacterized protein</fullName>
    </submittedName>
</protein>
<organism evidence="1">
    <name type="scientific">Chromera velia CCMP2878</name>
    <dbReference type="NCBI Taxonomy" id="1169474"/>
    <lineage>
        <taxon>Eukaryota</taxon>
        <taxon>Sar</taxon>
        <taxon>Alveolata</taxon>
        <taxon>Colpodellida</taxon>
        <taxon>Chromeraceae</taxon>
        <taxon>Chromera</taxon>
    </lineage>
</organism>
<sequence length="89" mass="9667">MRPLATSSFRSFSSASAVTLTRDSNQALGIGQYAIDMLSGKYGDNIDKSVYEKVTQFHTDSVMCGISALSLKTNAPTLLRAEALEYPQE</sequence>
<dbReference type="VEuPathDB" id="CryptoDB:Cvel_14930"/>
<name>A0A0G4F465_9ALVE</name>
<reference evidence="1" key="1">
    <citation type="submission" date="2014-11" db="EMBL/GenBank/DDBJ databases">
        <authorList>
            <person name="Otto D Thomas"/>
            <person name="Naeem Raeece"/>
        </authorList>
    </citation>
    <scope>NUCLEOTIDE SEQUENCE</scope>
</reference>
<evidence type="ECO:0000313" key="1">
    <source>
        <dbReference type="EMBL" id="CEM06516.1"/>
    </source>
</evidence>
<dbReference type="EMBL" id="CDMZ01000092">
    <property type="protein sequence ID" value="CEM06516.1"/>
    <property type="molecule type" value="Genomic_DNA"/>
</dbReference>
<proteinExistence type="predicted"/>
<gene>
    <name evidence="1" type="ORF">Cvel_14930</name>
</gene>
<accession>A0A0G4F465</accession>
<dbReference type="AlphaFoldDB" id="A0A0G4F465"/>